<dbReference type="Ensembl" id="ENSLACT00000010001.1">
    <property type="protein sequence ID" value="ENSLACP00000009925.1"/>
    <property type="gene ID" value="ENSLACG00000008750.1"/>
</dbReference>
<evidence type="ECO:0000256" key="7">
    <source>
        <dbReference type="RuleBase" id="RU362111"/>
    </source>
</evidence>
<evidence type="ECO:0000313" key="10">
    <source>
        <dbReference type="Proteomes" id="UP000008672"/>
    </source>
</evidence>
<dbReference type="AlphaFoldDB" id="H3AJV4"/>
<evidence type="ECO:0000256" key="6">
    <source>
        <dbReference type="ARBA" id="ARBA00048875"/>
    </source>
</evidence>
<evidence type="ECO:0000256" key="2">
    <source>
        <dbReference type="ARBA" id="ARBA00022723"/>
    </source>
</evidence>
<comment type="catalytic activity">
    <reaction evidence="6 7">
        <text>N-terminal N-formyl-L-methionyl-[peptide] + H2O = N-terminal L-methionyl-[peptide] + formate</text>
        <dbReference type="Rhea" id="RHEA:24420"/>
        <dbReference type="Rhea" id="RHEA-COMP:10639"/>
        <dbReference type="Rhea" id="RHEA-COMP:10640"/>
        <dbReference type="ChEBI" id="CHEBI:15377"/>
        <dbReference type="ChEBI" id="CHEBI:15740"/>
        <dbReference type="ChEBI" id="CHEBI:49298"/>
        <dbReference type="ChEBI" id="CHEBI:64731"/>
        <dbReference type="EC" id="3.5.1.88"/>
    </reaction>
</comment>
<name>H3AJV4_LATCH</name>
<dbReference type="Proteomes" id="UP000008672">
    <property type="component" value="Unassembled WGS sequence"/>
</dbReference>
<keyword evidence="2 7" id="KW-0479">Metal-binding</keyword>
<dbReference type="OMA" id="ILYPMRI"/>
<dbReference type="FunFam" id="3.90.45.10:FF:000003">
    <property type="entry name" value="Peptide deformylase"/>
    <property type="match status" value="1"/>
</dbReference>
<dbReference type="PIRSF" id="PIRSF004749">
    <property type="entry name" value="Pep_def"/>
    <property type="match status" value="1"/>
</dbReference>
<dbReference type="PANTHER" id="PTHR10458">
    <property type="entry name" value="PEPTIDE DEFORMYLASE"/>
    <property type="match status" value="1"/>
</dbReference>
<dbReference type="GO" id="GO:0046872">
    <property type="term" value="F:metal ion binding"/>
    <property type="evidence" value="ECO:0007669"/>
    <property type="project" value="UniProtKB-KW"/>
</dbReference>
<evidence type="ECO:0000256" key="8">
    <source>
        <dbReference type="SAM" id="SignalP"/>
    </source>
</evidence>
<dbReference type="Pfam" id="PF01327">
    <property type="entry name" value="Pep_deformylase"/>
    <property type="match status" value="1"/>
</dbReference>
<dbReference type="GO" id="GO:0005739">
    <property type="term" value="C:mitochondrion"/>
    <property type="evidence" value="ECO:0007669"/>
    <property type="project" value="TreeGrafter"/>
</dbReference>
<dbReference type="GeneTree" id="ENSGT00390000018698"/>
<keyword evidence="10" id="KW-1185">Reference proteome</keyword>
<reference evidence="10" key="1">
    <citation type="submission" date="2011-08" db="EMBL/GenBank/DDBJ databases">
        <title>The draft genome of Latimeria chalumnae.</title>
        <authorList>
            <person name="Di Palma F."/>
            <person name="Alfoldi J."/>
            <person name="Johnson J."/>
            <person name="Berlin A."/>
            <person name="Gnerre S."/>
            <person name="Jaffe D."/>
            <person name="MacCallum I."/>
            <person name="Young S."/>
            <person name="Walker B.J."/>
            <person name="Lander E."/>
            <person name="Lindblad-Toh K."/>
        </authorList>
    </citation>
    <scope>NUCLEOTIDE SEQUENCE [LARGE SCALE GENOMIC DNA]</scope>
    <source>
        <strain evidence="10">Wild caught</strain>
    </source>
</reference>
<protein>
    <recommendedName>
        <fullName evidence="7">Peptide deformylase</fullName>
        <ecNumber evidence="7">3.5.1.88</ecNumber>
    </recommendedName>
</protein>
<evidence type="ECO:0000256" key="3">
    <source>
        <dbReference type="ARBA" id="ARBA00022801"/>
    </source>
</evidence>
<dbReference type="InterPro" id="IPR023635">
    <property type="entry name" value="Peptide_deformylase"/>
</dbReference>
<evidence type="ECO:0000256" key="5">
    <source>
        <dbReference type="ARBA" id="ARBA00037114"/>
    </source>
</evidence>
<dbReference type="eggNOG" id="KOG3137">
    <property type="taxonomic scope" value="Eukaryota"/>
</dbReference>
<dbReference type="PANTHER" id="PTHR10458:SF2">
    <property type="entry name" value="PEPTIDE DEFORMYLASE, MITOCHONDRIAL"/>
    <property type="match status" value="1"/>
</dbReference>
<evidence type="ECO:0000313" key="9">
    <source>
        <dbReference type="Ensembl" id="ENSLACP00000009925.1"/>
    </source>
</evidence>
<sequence>TWVLPLVSWLPTVCGPSRSVTLTGCSYSTGAKQRTYWKYLKRKIIRPPSPPFQHVCQVGDPVLRSSASMVDPAKITDPEIQQLIKTLVKVMRKVECVGLSAPQVGVPLQVLVMEFSEQKYNENSPRLREAREMVPFPLKVFVNPKMMVLSSQTVSFPEGCKSIAGFSACVPRYHAVEVTGLNECGETVSWQASGWPARIIQHEMDHLNGVLYIDKMDSKTFVNMHWAELN</sequence>
<dbReference type="STRING" id="7897.ENSLACP00000009925"/>
<accession>H3AJV4</accession>
<dbReference type="InterPro" id="IPR036821">
    <property type="entry name" value="Peptide_deformylase_sf"/>
</dbReference>
<dbReference type="HAMAP" id="MF_00163">
    <property type="entry name" value="Pep_deformylase"/>
    <property type="match status" value="1"/>
</dbReference>
<evidence type="ECO:0000256" key="4">
    <source>
        <dbReference type="ARBA" id="ARBA00022917"/>
    </source>
</evidence>
<comment type="similarity">
    <text evidence="1 7">Belongs to the polypeptide deformylase family.</text>
</comment>
<dbReference type="EMBL" id="AFYH01198890">
    <property type="status" value="NOT_ANNOTATED_CDS"/>
    <property type="molecule type" value="Genomic_DNA"/>
</dbReference>
<dbReference type="GO" id="GO:0042586">
    <property type="term" value="F:peptide deformylase activity"/>
    <property type="evidence" value="ECO:0007669"/>
    <property type="project" value="UniProtKB-EC"/>
</dbReference>
<organism evidence="9 10">
    <name type="scientific">Latimeria chalumnae</name>
    <name type="common">Coelacanth</name>
    <dbReference type="NCBI Taxonomy" id="7897"/>
    <lineage>
        <taxon>Eukaryota</taxon>
        <taxon>Metazoa</taxon>
        <taxon>Chordata</taxon>
        <taxon>Craniata</taxon>
        <taxon>Vertebrata</taxon>
        <taxon>Euteleostomi</taxon>
        <taxon>Coelacanthiformes</taxon>
        <taxon>Coelacanthidae</taxon>
        <taxon>Latimeria</taxon>
    </lineage>
</organism>
<keyword evidence="8" id="KW-0732">Signal</keyword>
<dbReference type="SUPFAM" id="SSF56420">
    <property type="entry name" value="Peptide deformylase"/>
    <property type="match status" value="1"/>
</dbReference>
<dbReference type="InParanoid" id="H3AJV4"/>
<evidence type="ECO:0000256" key="1">
    <source>
        <dbReference type="ARBA" id="ARBA00010759"/>
    </source>
</evidence>
<dbReference type="CDD" id="cd00487">
    <property type="entry name" value="Pep_deformylase"/>
    <property type="match status" value="1"/>
</dbReference>
<keyword evidence="3 7" id="KW-0378">Hydrolase</keyword>
<comment type="function">
    <text evidence="5 7">Removes the formyl group from the N-terminal Met of newly synthesized proteins.</text>
</comment>
<dbReference type="Gene3D" id="3.90.45.10">
    <property type="entry name" value="Peptide deformylase"/>
    <property type="match status" value="1"/>
</dbReference>
<dbReference type="HOGENOM" id="CLU_061901_5_1_1"/>
<dbReference type="FunCoup" id="H3AJV4">
    <property type="interactions" value="1054"/>
</dbReference>
<dbReference type="NCBIfam" id="TIGR00079">
    <property type="entry name" value="pept_deformyl"/>
    <property type="match status" value="1"/>
</dbReference>
<dbReference type="EC" id="3.5.1.88" evidence="7"/>
<feature type="signal peptide" evidence="8">
    <location>
        <begin position="1"/>
        <end position="19"/>
    </location>
</feature>
<reference evidence="9" key="3">
    <citation type="submission" date="2025-09" db="UniProtKB">
        <authorList>
            <consortium name="Ensembl"/>
        </authorList>
    </citation>
    <scope>IDENTIFICATION</scope>
</reference>
<proteinExistence type="inferred from homology"/>
<dbReference type="GO" id="GO:0006412">
    <property type="term" value="P:translation"/>
    <property type="evidence" value="ECO:0007669"/>
    <property type="project" value="UniProtKB-KW"/>
</dbReference>
<dbReference type="NCBIfam" id="NF001159">
    <property type="entry name" value="PRK00150.1-3"/>
    <property type="match status" value="1"/>
</dbReference>
<gene>
    <name evidence="9" type="primary">PDF</name>
</gene>
<dbReference type="PRINTS" id="PR01576">
    <property type="entry name" value="PDEFORMYLASE"/>
</dbReference>
<feature type="chain" id="PRO_5003580390" description="Peptide deformylase" evidence="8">
    <location>
        <begin position="20"/>
        <end position="230"/>
    </location>
</feature>
<reference evidence="9" key="2">
    <citation type="submission" date="2025-08" db="UniProtKB">
        <authorList>
            <consortium name="Ensembl"/>
        </authorList>
    </citation>
    <scope>IDENTIFICATION</scope>
</reference>
<keyword evidence="4 7" id="KW-0648">Protein biosynthesis</keyword>